<dbReference type="InParanoid" id="A0A2P5FZ73"/>
<reference evidence="2" key="1">
    <citation type="submission" date="2016-06" db="EMBL/GenBank/DDBJ databases">
        <title>Parallel loss of symbiosis genes in relatives of nitrogen-fixing non-legume Parasponia.</title>
        <authorList>
            <person name="Van Velzen R."/>
            <person name="Holmer R."/>
            <person name="Bu F."/>
            <person name="Rutten L."/>
            <person name="Van Zeijl A."/>
            <person name="Liu W."/>
            <person name="Santuari L."/>
            <person name="Cao Q."/>
            <person name="Sharma T."/>
            <person name="Shen D."/>
            <person name="Roswanjaya Y."/>
            <person name="Wardhani T."/>
            <person name="Kalhor M.S."/>
            <person name="Jansen J."/>
            <person name="Van den Hoogen J."/>
            <person name="Gungor B."/>
            <person name="Hartog M."/>
            <person name="Hontelez J."/>
            <person name="Verver J."/>
            <person name="Yang W.-C."/>
            <person name="Schijlen E."/>
            <person name="Repin R."/>
            <person name="Schilthuizen M."/>
            <person name="Schranz E."/>
            <person name="Heidstra R."/>
            <person name="Miyata K."/>
            <person name="Fedorova E."/>
            <person name="Kohlen W."/>
            <person name="Bisseling T."/>
            <person name="Smit S."/>
            <person name="Geurts R."/>
        </authorList>
    </citation>
    <scope>NUCLEOTIDE SEQUENCE [LARGE SCALE GENOMIC DNA]</scope>
    <source>
        <strain evidence="2">cv. RG33-2</strain>
    </source>
</reference>
<sequence length="73" mass="7968">MSVSDDFSRVASILKFGIVCSLVLYDLRSSQIHWNLLITLSSNGLSSVILSKFLPLCAPMVSVCRLPQVPLST</sequence>
<dbReference type="OrthoDB" id="10366825at2759"/>
<gene>
    <name evidence="1" type="ORF">TorRG33x02_011450</name>
</gene>
<name>A0A2P5FZ73_TREOI</name>
<dbReference type="AlphaFoldDB" id="A0A2P5FZ73"/>
<protein>
    <submittedName>
        <fullName evidence="1">Uncharacterized protein</fullName>
    </submittedName>
</protein>
<dbReference type="Proteomes" id="UP000237000">
    <property type="component" value="Unassembled WGS sequence"/>
</dbReference>
<organism evidence="1 2">
    <name type="scientific">Trema orientale</name>
    <name type="common">Charcoal tree</name>
    <name type="synonym">Celtis orientalis</name>
    <dbReference type="NCBI Taxonomy" id="63057"/>
    <lineage>
        <taxon>Eukaryota</taxon>
        <taxon>Viridiplantae</taxon>
        <taxon>Streptophyta</taxon>
        <taxon>Embryophyta</taxon>
        <taxon>Tracheophyta</taxon>
        <taxon>Spermatophyta</taxon>
        <taxon>Magnoliopsida</taxon>
        <taxon>eudicotyledons</taxon>
        <taxon>Gunneridae</taxon>
        <taxon>Pentapetalae</taxon>
        <taxon>rosids</taxon>
        <taxon>fabids</taxon>
        <taxon>Rosales</taxon>
        <taxon>Cannabaceae</taxon>
        <taxon>Trema</taxon>
    </lineage>
</organism>
<evidence type="ECO:0000313" key="2">
    <source>
        <dbReference type="Proteomes" id="UP000237000"/>
    </source>
</evidence>
<comment type="caution">
    <text evidence="1">The sequence shown here is derived from an EMBL/GenBank/DDBJ whole genome shotgun (WGS) entry which is preliminary data.</text>
</comment>
<evidence type="ECO:0000313" key="1">
    <source>
        <dbReference type="EMBL" id="POO03084.1"/>
    </source>
</evidence>
<keyword evidence="2" id="KW-1185">Reference proteome</keyword>
<dbReference type="EMBL" id="JXTC01000003">
    <property type="protein sequence ID" value="POO03084.1"/>
    <property type="molecule type" value="Genomic_DNA"/>
</dbReference>
<proteinExistence type="predicted"/>
<accession>A0A2P5FZ73</accession>